<protein>
    <submittedName>
        <fullName evidence="1">Uncharacterized protein</fullName>
    </submittedName>
</protein>
<dbReference type="EMBL" id="QZEI01000064">
    <property type="protein sequence ID" value="RLV58594.1"/>
    <property type="molecule type" value="Genomic_DNA"/>
</dbReference>
<dbReference type="AlphaFoldDB" id="A0A3L8PTH6"/>
<dbReference type="RefSeq" id="WP_121840108.1">
    <property type="nucleotide sequence ID" value="NZ_ML014813.1"/>
</dbReference>
<gene>
    <name evidence="1" type="ORF">D5018_16495</name>
</gene>
<accession>A0A3L8PTH6</accession>
<comment type="caution">
    <text evidence="1">The sequence shown here is derived from an EMBL/GenBank/DDBJ whole genome shotgun (WGS) entry which is preliminary data.</text>
</comment>
<sequence length="160" mass="18852">MPKSFQYLQQDCQLTLRQGVEEYTAGYSHLNKNDGASEESRWFFCHDCTHVLFGTIPFEIKGESINDVWTLFGTDMTLKNYFKFFQFVDYGVVLNSYVKTYGSKWRVYLALIGLIPTCIKPMIRGWRMNKEWDWFNPEPYLDKPLAEIRKEFGVKVIASK</sequence>
<organism evidence="1 2">
    <name type="scientific">Parashewanella curva</name>
    <dbReference type="NCBI Taxonomy" id="2338552"/>
    <lineage>
        <taxon>Bacteria</taxon>
        <taxon>Pseudomonadati</taxon>
        <taxon>Pseudomonadota</taxon>
        <taxon>Gammaproteobacteria</taxon>
        <taxon>Alteromonadales</taxon>
        <taxon>Shewanellaceae</taxon>
        <taxon>Parashewanella</taxon>
    </lineage>
</organism>
<reference evidence="1 2" key="1">
    <citation type="submission" date="2018-09" db="EMBL/GenBank/DDBJ databases">
        <title>Phylogeny of the Shewanellaceae, and recommendation for two new genera, Pseudoshewanella and Parashewanella.</title>
        <authorList>
            <person name="Wang G."/>
        </authorList>
    </citation>
    <scope>NUCLEOTIDE SEQUENCE [LARGE SCALE GENOMIC DNA]</scope>
    <source>
        <strain evidence="1 2">C51</strain>
    </source>
</reference>
<keyword evidence="2" id="KW-1185">Reference proteome</keyword>
<name>A0A3L8PTH6_9GAMM</name>
<dbReference type="Proteomes" id="UP000281474">
    <property type="component" value="Unassembled WGS sequence"/>
</dbReference>
<proteinExistence type="predicted"/>
<evidence type="ECO:0000313" key="1">
    <source>
        <dbReference type="EMBL" id="RLV58594.1"/>
    </source>
</evidence>
<dbReference type="OrthoDB" id="5604520at2"/>
<evidence type="ECO:0000313" key="2">
    <source>
        <dbReference type="Proteomes" id="UP000281474"/>
    </source>
</evidence>